<evidence type="ECO:0000313" key="2">
    <source>
        <dbReference type="EMBL" id="MCZ9290028.1"/>
    </source>
</evidence>
<dbReference type="AlphaFoldDB" id="A0A9X3RHM3"/>
<dbReference type="EMBL" id="JAKMUT010000006">
    <property type="protein sequence ID" value="MCZ9290028.1"/>
    <property type="molecule type" value="Genomic_DNA"/>
</dbReference>
<gene>
    <name evidence="2" type="ORF">L8V00_07405</name>
</gene>
<evidence type="ECO:0000256" key="1">
    <source>
        <dbReference type="SAM" id="Phobius"/>
    </source>
</evidence>
<name>A0A9X3RHM3_9CORY</name>
<comment type="caution">
    <text evidence="2">The sequence shown here is derived from an EMBL/GenBank/DDBJ whole genome shotgun (WGS) entry which is preliminary data.</text>
</comment>
<keyword evidence="1" id="KW-0472">Membrane</keyword>
<dbReference type="Proteomes" id="UP001146469">
    <property type="component" value="Unassembled WGS sequence"/>
</dbReference>
<reference evidence="2" key="1">
    <citation type="submission" date="2022-02" db="EMBL/GenBank/DDBJ databases">
        <title>Corynebacterium sp. from urogenital microbiome.</title>
        <authorList>
            <person name="Cappelli E.A."/>
            <person name="Ribeiro T.G."/>
            <person name="Peixe L."/>
        </authorList>
    </citation>
    <scope>NUCLEOTIDE SEQUENCE</scope>
    <source>
        <strain evidence="2">C8Ua_174</strain>
    </source>
</reference>
<proteinExistence type="predicted"/>
<feature type="transmembrane region" description="Helical" evidence="1">
    <location>
        <begin position="27"/>
        <end position="47"/>
    </location>
</feature>
<organism evidence="2 3">
    <name type="scientific">Corynebacterium evansiae</name>
    <dbReference type="NCBI Taxonomy" id="2913499"/>
    <lineage>
        <taxon>Bacteria</taxon>
        <taxon>Bacillati</taxon>
        <taxon>Actinomycetota</taxon>
        <taxon>Actinomycetes</taxon>
        <taxon>Mycobacteriales</taxon>
        <taxon>Corynebacteriaceae</taxon>
        <taxon>Corynebacterium</taxon>
    </lineage>
</organism>
<accession>A0A9X3RHM3</accession>
<dbReference type="RefSeq" id="WP_049049513.1">
    <property type="nucleotide sequence ID" value="NZ_JAKMUT010000006.1"/>
</dbReference>
<keyword evidence="1" id="KW-0812">Transmembrane</keyword>
<evidence type="ECO:0000313" key="3">
    <source>
        <dbReference type="Proteomes" id="UP001146469"/>
    </source>
</evidence>
<protein>
    <recommendedName>
        <fullName evidence="4">DUF2207 domain-containing protein</fullName>
    </recommendedName>
</protein>
<evidence type="ECO:0008006" key="4">
    <source>
        <dbReference type="Google" id="ProtNLM"/>
    </source>
</evidence>
<sequence>MLAAAILLAVLGFAALVVSLAVGSTTWAWICVTVALIGVALFVYDLIRHRKR</sequence>
<keyword evidence="3" id="KW-1185">Reference proteome</keyword>
<keyword evidence="1" id="KW-1133">Transmembrane helix</keyword>